<dbReference type="AlphaFoldDB" id="A0A7J7NDL0"/>
<evidence type="ECO:0000313" key="4">
    <source>
        <dbReference type="Proteomes" id="UP000541444"/>
    </source>
</evidence>
<accession>A0A7J7NDL0</accession>
<organism evidence="3 4">
    <name type="scientific">Kingdonia uniflora</name>
    <dbReference type="NCBI Taxonomy" id="39325"/>
    <lineage>
        <taxon>Eukaryota</taxon>
        <taxon>Viridiplantae</taxon>
        <taxon>Streptophyta</taxon>
        <taxon>Embryophyta</taxon>
        <taxon>Tracheophyta</taxon>
        <taxon>Spermatophyta</taxon>
        <taxon>Magnoliopsida</taxon>
        <taxon>Ranunculales</taxon>
        <taxon>Circaeasteraceae</taxon>
        <taxon>Kingdonia</taxon>
    </lineage>
</organism>
<comment type="caution">
    <text evidence="3">The sequence shown here is derived from an EMBL/GenBank/DDBJ whole genome shotgun (WGS) entry which is preliminary data.</text>
</comment>
<evidence type="ECO:0000256" key="1">
    <source>
        <dbReference type="SAM" id="Phobius"/>
    </source>
</evidence>
<dbReference type="EMBL" id="JACGCM010000868">
    <property type="protein sequence ID" value="KAF6164958.1"/>
    <property type="molecule type" value="Genomic_DNA"/>
</dbReference>
<keyword evidence="1" id="KW-1133">Transmembrane helix</keyword>
<keyword evidence="1" id="KW-0812">Transmembrane</keyword>
<reference evidence="3 4" key="1">
    <citation type="journal article" date="2020" name="IScience">
        <title>Genome Sequencing of the Endangered Kingdonia uniflora (Circaeasteraceae, Ranunculales) Reveals Potential Mechanisms of Evolutionary Specialization.</title>
        <authorList>
            <person name="Sun Y."/>
            <person name="Deng T."/>
            <person name="Zhang A."/>
            <person name="Moore M.J."/>
            <person name="Landis J.B."/>
            <person name="Lin N."/>
            <person name="Zhang H."/>
            <person name="Zhang X."/>
            <person name="Huang J."/>
            <person name="Zhang X."/>
            <person name="Sun H."/>
            <person name="Wang H."/>
        </authorList>
    </citation>
    <scope>NUCLEOTIDE SEQUENCE [LARGE SCALE GENOMIC DNA]</scope>
    <source>
        <strain evidence="3">TB1705</strain>
        <tissue evidence="3">Leaf</tissue>
    </source>
</reference>
<dbReference type="Proteomes" id="UP000541444">
    <property type="component" value="Unassembled WGS sequence"/>
</dbReference>
<protein>
    <recommendedName>
        <fullName evidence="2">Aminotransferase-like plant mobile domain-containing protein</fullName>
    </recommendedName>
</protein>
<sequence>MSALSVVHTYMLYVLGTFLLLVKKGSYVSSRVSLFHREGQSEHQVVWRSAVLAHLFHNLGAASRTDGMQFAAYITLLESWIFVHFPKLPDIPKEQHSDATEYCTRLCGTHIGQKDGLWKEWIVKSRDRGRRLKGEPAQCVEGYMQWFQSVSWTKICPPTVDLSADEDIGLSACHPIGRVRSKSNNCDIPMEVSEELPNVYEHEQYHMLREENKLAVIPKGEAVPSRDLLKKIDKLTVKYEDVVKRLKEKESFINLFGWK</sequence>
<keyword evidence="1" id="KW-0472">Membrane</keyword>
<feature type="domain" description="Aminotransferase-like plant mobile" evidence="2">
    <location>
        <begin position="8"/>
        <end position="91"/>
    </location>
</feature>
<gene>
    <name evidence="3" type="ORF">GIB67_005327</name>
</gene>
<evidence type="ECO:0000313" key="3">
    <source>
        <dbReference type="EMBL" id="KAF6164958.1"/>
    </source>
</evidence>
<feature type="transmembrane region" description="Helical" evidence="1">
    <location>
        <begin position="6"/>
        <end position="22"/>
    </location>
</feature>
<dbReference type="Pfam" id="PF10536">
    <property type="entry name" value="PMD"/>
    <property type="match status" value="1"/>
</dbReference>
<keyword evidence="4" id="KW-1185">Reference proteome</keyword>
<name>A0A7J7NDL0_9MAGN</name>
<dbReference type="InterPro" id="IPR019557">
    <property type="entry name" value="AminoTfrase-like_pln_mobile"/>
</dbReference>
<evidence type="ECO:0000259" key="2">
    <source>
        <dbReference type="Pfam" id="PF10536"/>
    </source>
</evidence>
<proteinExistence type="predicted"/>